<gene>
    <name evidence="3" type="ORF">HHJ74_07150</name>
    <name evidence="4" type="ORF">HHJ77_10965</name>
    <name evidence="2" type="ORF">HHJ78_04250</name>
</gene>
<feature type="transmembrane region" description="Helical" evidence="1">
    <location>
        <begin position="38"/>
        <end position="63"/>
    </location>
</feature>
<dbReference type="EMBL" id="JABCUR010000003">
    <property type="protein sequence ID" value="NMW64757.1"/>
    <property type="molecule type" value="Genomic_DNA"/>
</dbReference>
<dbReference type="Proteomes" id="UP000582487">
    <property type="component" value="Unassembled WGS sequence"/>
</dbReference>
<evidence type="ECO:0000313" key="5">
    <source>
        <dbReference type="Proteomes" id="UP000575397"/>
    </source>
</evidence>
<evidence type="ECO:0000313" key="3">
    <source>
        <dbReference type="EMBL" id="NMW93470.1"/>
    </source>
</evidence>
<name>A0A7Y0Y1C2_9ACTO</name>
<dbReference type="Proteomes" id="UP000578252">
    <property type="component" value="Unassembled WGS sequence"/>
</dbReference>
<keyword evidence="1" id="KW-1133">Transmembrane helix</keyword>
<feature type="transmembrane region" description="Helical" evidence="1">
    <location>
        <begin position="75"/>
        <end position="97"/>
    </location>
</feature>
<evidence type="ECO:0000313" key="2">
    <source>
        <dbReference type="EMBL" id="NMW64757.1"/>
    </source>
</evidence>
<dbReference type="EMBL" id="JABCUS010000036">
    <property type="protein sequence ID" value="NMX04405.1"/>
    <property type="molecule type" value="Genomic_DNA"/>
</dbReference>
<accession>A0A7Y0Y1C2</accession>
<evidence type="ECO:0008006" key="8">
    <source>
        <dbReference type="Google" id="ProtNLM"/>
    </source>
</evidence>
<keyword evidence="1" id="KW-0472">Membrane</keyword>
<sequence length="123" mass="12406">MSALFFSTLARFDGFDPGVSPNMSGVPGLTQLKNLVGGVMAAVIVLLVLAAIASAVVWAIGSISGRAGMGSGGKTGVLISIMAAIVVGASSFLIKWASGIGQQIKSDGLWDVYSTVGQTVGWC</sequence>
<evidence type="ECO:0000313" key="6">
    <source>
        <dbReference type="Proteomes" id="UP000578252"/>
    </source>
</evidence>
<evidence type="ECO:0000313" key="4">
    <source>
        <dbReference type="EMBL" id="NMX04405.1"/>
    </source>
</evidence>
<dbReference type="InterPro" id="IPR046094">
    <property type="entry name" value="DUF6112"/>
</dbReference>
<keyword evidence="1" id="KW-0812">Transmembrane</keyword>
<evidence type="ECO:0000313" key="7">
    <source>
        <dbReference type="Proteomes" id="UP000582487"/>
    </source>
</evidence>
<proteinExistence type="predicted"/>
<evidence type="ECO:0000256" key="1">
    <source>
        <dbReference type="SAM" id="Phobius"/>
    </source>
</evidence>
<dbReference type="AlphaFoldDB" id="A0A7Y0Y1C2"/>
<dbReference type="Pfam" id="PF19607">
    <property type="entry name" value="DUF6112"/>
    <property type="match status" value="1"/>
</dbReference>
<reference evidence="5 6" key="1">
    <citation type="submission" date="2020-04" db="EMBL/GenBank/DDBJ databases">
        <title>Antimicrobial susceptibility and clonality of vaginal-derived multi-drug resistant Mobiluncus isolates in China.</title>
        <authorList>
            <person name="Zhang X."/>
        </authorList>
    </citation>
    <scope>NUCLEOTIDE SEQUENCE [LARGE SCALE GENOMIC DNA]</scope>
    <source>
        <strain evidence="4 5">12</strain>
        <strain evidence="2 6">13</strain>
        <strain evidence="3 7">7</strain>
    </source>
</reference>
<dbReference type="EMBL" id="JABCUV010000007">
    <property type="protein sequence ID" value="NMW93470.1"/>
    <property type="molecule type" value="Genomic_DNA"/>
</dbReference>
<dbReference type="Proteomes" id="UP000575397">
    <property type="component" value="Unassembled WGS sequence"/>
</dbReference>
<organism evidence="2 6">
    <name type="scientific">Mobiluncus mulieris</name>
    <dbReference type="NCBI Taxonomy" id="2052"/>
    <lineage>
        <taxon>Bacteria</taxon>
        <taxon>Bacillati</taxon>
        <taxon>Actinomycetota</taxon>
        <taxon>Actinomycetes</taxon>
        <taxon>Actinomycetales</taxon>
        <taxon>Actinomycetaceae</taxon>
        <taxon>Mobiluncus</taxon>
    </lineage>
</organism>
<protein>
    <recommendedName>
        <fullName evidence="8">Integral membrane protein</fullName>
    </recommendedName>
</protein>
<comment type="caution">
    <text evidence="2">The sequence shown here is derived from an EMBL/GenBank/DDBJ whole genome shotgun (WGS) entry which is preliminary data.</text>
</comment>